<protein>
    <submittedName>
        <fullName evidence="1">Uncharacterized protein</fullName>
    </submittedName>
</protein>
<dbReference type="AlphaFoldDB" id="A0A8C1VWM6"/>
<dbReference type="Ensembl" id="ENSCCRT00015058193.1">
    <property type="protein sequence ID" value="ENSCCRP00015056331.1"/>
    <property type="gene ID" value="ENSCCRG00015023173.1"/>
</dbReference>
<accession>A0A8C1VWM6</accession>
<organism evidence="1 2">
    <name type="scientific">Cyprinus carpio</name>
    <name type="common">Common carp</name>
    <dbReference type="NCBI Taxonomy" id="7962"/>
    <lineage>
        <taxon>Eukaryota</taxon>
        <taxon>Metazoa</taxon>
        <taxon>Chordata</taxon>
        <taxon>Craniata</taxon>
        <taxon>Vertebrata</taxon>
        <taxon>Euteleostomi</taxon>
        <taxon>Actinopterygii</taxon>
        <taxon>Neopterygii</taxon>
        <taxon>Teleostei</taxon>
        <taxon>Ostariophysi</taxon>
        <taxon>Cypriniformes</taxon>
        <taxon>Cyprinidae</taxon>
        <taxon>Cyprininae</taxon>
        <taxon>Cyprinus</taxon>
    </lineage>
</organism>
<evidence type="ECO:0000313" key="1">
    <source>
        <dbReference type="Ensembl" id="ENSCCRP00015056331.1"/>
    </source>
</evidence>
<evidence type="ECO:0000313" key="2">
    <source>
        <dbReference type="Proteomes" id="UP000694700"/>
    </source>
</evidence>
<sequence>ASEKCIQVNCVYTRECGAAFLCRLQIMDTKYRTSSAAIKALSNLSFSSPKFEIGRGPYVSSGCPCIISLSFISFHLTSFRSRQFRTIIPFIWYIHFIHSIGLIR</sequence>
<proteinExistence type="predicted"/>
<name>A0A8C1VWM6_CYPCA</name>
<dbReference type="Proteomes" id="UP000694700">
    <property type="component" value="Unplaced"/>
</dbReference>
<reference evidence="1" key="1">
    <citation type="submission" date="2025-08" db="UniProtKB">
        <authorList>
            <consortium name="Ensembl"/>
        </authorList>
    </citation>
    <scope>IDENTIFICATION</scope>
</reference>